<dbReference type="AlphaFoldDB" id="A0A6A6IAT3"/>
<feature type="compositionally biased region" description="Polar residues" evidence="1">
    <location>
        <begin position="383"/>
        <end position="405"/>
    </location>
</feature>
<dbReference type="OrthoDB" id="5349119at2759"/>
<proteinExistence type="predicted"/>
<evidence type="ECO:0000313" key="2">
    <source>
        <dbReference type="EMBL" id="KAF2247491.1"/>
    </source>
</evidence>
<feature type="region of interest" description="Disordered" evidence="1">
    <location>
        <begin position="1"/>
        <end position="68"/>
    </location>
</feature>
<name>A0A6A6IAT3_9PLEO</name>
<evidence type="ECO:0000256" key="1">
    <source>
        <dbReference type="SAM" id="MobiDB-lite"/>
    </source>
</evidence>
<feature type="compositionally biased region" description="Basic and acidic residues" evidence="1">
    <location>
        <begin position="130"/>
        <end position="141"/>
    </location>
</feature>
<feature type="compositionally biased region" description="Basic and acidic residues" evidence="1">
    <location>
        <begin position="275"/>
        <end position="289"/>
    </location>
</feature>
<feature type="compositionally biased region" description="Low complexity" evidence="1">
    <location>
        <begin position="57"/>
        <end position="68"/>
    </location>
</feature>
<dbReference type="Proteomes" id="UP000800094">
    <property type="component" value="Unassembled WGS sequence"/>
</dbReference>
<evidence type="ECO:0000313" key="3">
    <source>
        <dbReference type="Proteomes" id="UP000800094"/>
    </source>
</evidence>
<dbReference type="RefSeq" id="XP_033682495.1">
    <property type="nucleotide sequence ID" value="XM_033825016.1"/>
</dbReference>
<dbReference type="EMBL" id="ML987197">
    <property type="protein sequence ID" value="KAF2247491.1"/>
    <property type="molecule type" value="Genomic_DNA"/>
</dbReference>
<organism evidence="2 3">
    <name type="scientific">Trematosphaeria pertusa</name>
    <dbReference type="NCBI Taxonomy" id="390896"/>
    <lineage>
        <taxon>Eukaryota</taxon>
        <taxon>Fungi</taxon>
        <taxon>Dikarya</taxon>
        <taxon>Ascomycota</taxon>
        <taxon>Pezizomycotina</taxon>
        <taxon>Dothideomycetes</taxon>
        <taxon>Pleosporomycetidae</taxon>
        <taxon>Pleosporales</taxon>
        <taxon>Massarineae</taxon>
        <taxon>Trematosphaeriaceae</taxon>
        <taxon>Trematosphaeria</taxon>
    </lineage>
</organism>
<feature type="region of interest" description="Disordered" evidence="1">
    <location>
        <begin position="341"/>
        <end position="447"/>
    </location>
</feature>
<feature type="compositionally biased region" description="Basic residues" evidence="1">
    <location>
        <begin position="666"/>
        <end position="679"/>
    </location>
</feature>
<gene>
    <name evidence="2" type="ORF">BU26DRAFT_459747</name>
</gene>
<accession>A0A6A6IAT3</accession>
<feature type="compositionally biased region" description="Polar residues" evidence="1">
    <location>
        <begin position="584"/>
        <end position="594"/>
    </location>
</feature>
<protein>
    <recommendedName>
        <fullName evidence="4">Structure-specific endonuclease subunit SLX4</fullName>
    </recommendedName>
</protein>
<feature type="compositionally biased region" description="Acidic residues" evidence="1">
    <location>
        <begin position="701"/>
        <end position="710"/>
    </location>
</feature>
<feature type="region of interest" description="Disordered" evidence="1">
    <location>
        <begin position="577"/>
        <end position="736"/>
    </location>
</feature>
<feature type="region of interest" description="Disordered" evidence="1">
    <location>
        <begin position="101"/>
        <end position="291"/>
    </location>
</feature>
<reference evidence="2" key="1">
    <citation type="journal article" date="2020" name="Stud. Mycol.">
        <title>101 Dothideomycetes genomes: a test case for predicting lifestyles and emergence of pathogens.</title>
        <authorList>
            <person name="Haridas S."/>
            <person name="Albert R."/>
            <person name="Binder M."/>
            <person name="Bloem J."/>
            <person name="Labutti K."/>
            <person name="Salamov A."/>
            <person name="Andreopoulos B."/>
            <person name="Baker S."/>
            <person name="Barry K."/>
            <person name="Bills G."/>
            <person name="Bluhm B."/>
            <person name="Cannon C."/>
            <person name="Castanera R."/>
            <person name="Culley D."/>
            <person name="Daum C."/>
            <person name="Ezra D."/>
            <person name="Gonzalez J."/>
            <person name="Henrissat B."/>
            <person name="Kuo A."/>
            <person name="Liang C."/>
            <person name="Lipzen A."/>
            <person name="Lutzoni F."/>
            <person name="Magnuson J."/>
            <person name="Mondo S."/>
            <person name="Nolan M."/>
            <person name="Ohm R."/>
            <person name="Pangilinan J."/>
            <person name="Park H.-J."/>
            <person name="Ramirez L."/>
            <person name="Alfaro M."/>
            <person name="Sun H."/>
            <person name="Tritt A."/>
            <person name="Yoshinaga Y."/>
            <person name="Zwiers L.-H."/>
            <person name="Turgeon B."/>
            <person name="Goodwin S."/>
            <person name="Spatafora J."/>
            <person name="Crous P."/>
            <person name="Grigoriev I."/>
        </authorList>
    </citation>
    <scope>NUCLEOTIDE SEQUENCE</scope>
    <source>
        <strain evidence="2">CBS 122368</strain>
    </source>
</reference>
<keyword evidence="3" id="KW-1185">Reference proteome</keyword>
<dbReference type="GeneID" id="54578346"/>
<evidence type="ECO:0008006" key="4">
    <source>
        <dbReference type="Google" id="ProtNLM"/>
    </source>
</evidence>
<sequence length="881" mass="96609">MAGAHPEIVVISSSPPEDVGSAPRPLSPLSPSDRRVPMGAISPLSLSPGVSPRREALGTSKAAPGAAAVPADIARGFATARSVLQLDEDFKTIQEALSRQTLAEGYEGEDESAKKPKRRVTKATANGDIAESKPKLRERKPVKPRIHRTTTDSGSELPPKLNNIRASKPKGPTRSAARSHRTDTGVLSEHFRKGKDAGSAADAETEESEPLPGARMHKPRENEDSIWDVPLSPSNQNFAPVKKRPSGTINQPLELDEAVHRRRDWTPPADTVDTGAHDMLADLPGKENKPSAAQMETGEFTNMLSGYTYTHLDLTSDTITSKSTRFEVAGSTKRRKVELVEVRGNQAAPRPPSPEKGRASKRKARTITDLVTRQYIPKDPNAEATSVTSDFFAPRTTTTKVPLNDSTEHDATNPTKPTRKRSSSKTASGKGEMTTKLKKASAKAGAEPKMVATKLLSPSSAVMKLNRQDVLFGTSSQLALDESPTTVRGIQQAIRASEDDAQMQEGAASDASSRRAMWPRLDQAASNRSLWDAGSRDEYGQLLEKQNDVYMPDPDRTQDFPLFIDGACDERDSSFVHIDDFRPPTSNGTSTNFPTAPAMNAADPIDSPSRVEENATSFVDIEDFPQEPPPSNQHVDSSFADIDDFPPSAQPFPRPTSAPAAAWGTPKKRRGGPPKAKAKPKPDSAPPTPPRTKGRFANVEEILDSEDDEALSPTPPRVGRLVDSPPPPLSPSLPDEPDDLVPIFRIEALLLEWVNLKPIVSSEISKEIGNLAPSDDPFVMNWREKMFSFYPFILEDFTNWLNKTTFIRTYKRATQKQYKTWLRYARVHEEKPRVAAGQVLAVRKDLETWMVRRWCEEMGICVITRANKAGGARHPLRKGLF</sequence>